<comment type="subcellular location">
    <subcellularLocation>
        <location evidence="2">Endomembrane system</location>
        <topology evidence="2">Multi-pass membrane protein</topology>
    </subcellularLocation>
    <subcellularLocation>
        <location evidence="7">Membrane</location>
        <topology evidence="7">Multi-pass membrane protein</topology>
    </subcellularLocation>
</comment>
<evidence type="ECO:0000256" key="3">
    <source>
        <dbReference type="ARBA" id="ARBA00006483"/>
    </source>
</evidence>
<dbReference type="AlphaFoldDB" id="A0A922FDX2"/>
<feature type="transmembrane region" description="Helical" evidence="7">
    <location>
        <begin position="67"/>
        <end position="85"/>
    </location>
</feature>
<sequence>MYSQSPFYSGATPSPSHFSFHRSHPWQQLVQPFSSFTRPYVLGEATLLNYVLIFLLILFLGLMWHPISMIVFFLVFAAWCFLYFLRDEPLAILNRQVDDCVILASLAVVTIVALVLTDVWLNVLVSVLIVVVVVVLHAMFCGTEDLYYNEEADVRRPLVHV</sequence>
<dbReference type="GO" id="GO:0016020">
    <property type="term" value="C:membrane"/>
    <property type="evidence" value="ECO:0007669"/>
    <property type="project" value="UniProtKB-SubCell"/>
</dbReference>
<evidence type="ECO:0000256" key="6">
    <source>
        <dbReference type="ARBA" id="ARBA00023136"/>
    </source>
</evidence>
<comment type="similarity">
    <text evidence="3 7">Belongs to the PRA1 family.</text>
</comment>
<comment type="function">
    <text evidence="1 7">May be involved in both secretory and endocytic intracellular trafficking in the endosomal/prevacuolar compartments.</text>
</comment>
<dbReference type="PANTHER" id="PTHR19317">
    <property type="entry name" value="PRENYLATED RAB ACCEPTOR 1-RELATED"/>
    <property type="match status" value="1"/>
</dbReference>
<dbReference type="GO" id="GO:0005794">
    <property type="term" value="C:Golgi apparatus"/>
    <property type="evidence" value="ECO:0007669"/>
    <property type="project" value="TreeGrafter"/>
</dbReference>
<evidence type="ECO:0000313" key="9">
    <source>
        <dbReference type="Proteomes" id="UP000811246"/>
    </source>
</evidence>
<accession>A0A922FDX2</accession>
<proteinExistence type="inferred from homology"/>
<evidence type="ECO:0000256" key="4">
    <source>
        <dbReference type="ARBA" id="ARBA00022692"/>
    </source>
</evidence>
<feature type="transmembrane region" description="Helical" evidence="7">
    <location>
        <begin position="97"/>
        <end position="117"/>
    </location>
</feature>
<evidence type="ECO:0000256" key="2">
    <source>
        <dbReference type="ARBA" id="ARBA00004127"/>
    </source>
</evidence>
<protein>
    <recommendedName>
        <fullName evidence="7">PRA1 family protein</fullName>
    </recommendedName>
</protein>
<keyword evidence="5 7" id="KW-1133">Transmembrane helix</keyword>
<feature type="transmembrane region" description="Helical" evidence="7">
    <location>
        <begin position="41"/>
        <end position="61"/>
    </location>
</feature>
<reference evidence="8" key="1">
    <citation type="submission" date="2021-01" db="EMBL/GenBank/DDBJ databases">
        <authorList>
            <person name="Lovell J.T."/>
            <person name="Bentley N."/>
            <person name="Bhattarai G."/>
            <person name="Jenkins J.W."/>
            <person name="Sreedasyam A."/>
            <person name="Alarcon Y."/>
            <person name="Bock C."/>
            <person name="Boston L."/>
            <person name="Carlson J."/>
            <person name="Cervantes K."/>
            <person name="Clermont K."/>
            <person name="Krom N."/>
            <person name="Kubenka K."/>
            <person name="Mamidi S."/>
            <person name="Mattison C."/>
            <person name="Monteros M."/>
            <person name="Pisani C."/>
            <person name="Plott C."/>
            <person name="Rajasekar S."/>
            <person name="Rhein H.S."/>
            <person name="Rohla C."/>
            <person name="Song M."/>
            <person name="Hilaire R.S."/>
            <person name="Shu S."/>
            <person name="Wells L."/>
            <person name="Wang X."/>
            <person name="Webber J."/>
            <person name="Heerema R.J."/>
            <person name="Klein P."/>
            <person name="Conner P."/>
            <person name="Grauke L."/>
            <person name="Grimwood J."/>
            <person name="Schmutz J."/>
            <person name="Randall J.J."/>
        </authorList>
    </citation>
    <scope>NUCLEOTIDE SEQUENCE</scope>
    <source>
        <tissue evidence="8">Leaf</tissue>
    </source>
</reference>
<dbReference type="Proteomes" id="UP000811246">
    <property type="component" value="Chromosome 4"/>
</dbReference>
<evidence type="ECO:0000256" key="1">
    <source>
        <dbReference type="ARBA" id="ARBA00002501"/>
    </source>
</evidence>
<feature type="transmembrane region" description="Helical" evidence="7">
    <location>
        <begin position="123"/>
        <end position="141"/>
    </location>
</feature>
<evidence type="ECO:0000313" key="8">
    <source>
        <dbReference type="EMBL" id="KAG6719007.1"/>
    </source>
</evidence>
<dbReference type="InterPro" id="IPR004895">
    <property type="entry name" value="Prenylated_rab_accept_PRA1"/>
</dbReference>
<dbReference type="GO" id="GO:0005783">
    <property type="term" value="C:endoplasmic reticulum"/>
    <property type="evidence" value="ECO:0007669"/>
    <property type="project" value="UniProtKB-ARBA"/>
</dbReference>
<dbReference type="Pfam" id="PF03208">
    <property type="entry name" value="PRA1"/>
    <property type="match status" value="1"/>
</dbReference>
<dbReference type="EMBL" id="CM031828">
    <property type="protein sequence ID" value="KAG6719007.1"/>
    <property type="molecule type" value="Genomic_DNA"/>
</dbReference>
<keyword evidence="4 7" id="KW-0812">Transmembrane</keyword>
<evidence type="ECO:0000256" key="7">
    <source>
        <dbReference type="RuleBase" id="RU363107"/>
    </source>
</evidence>
<name>A0A922FDX2_CARIL</name>
<keyword evidence="6 7" id="KW-0472">Membrane</keyword>
<dbReference type="PANTHER" id="PTHR19317:SF84">
    <property type="entry name" value="PRA1 FAMILY PROTEIN"/>
    <property type="match status" value="1"/>
</dbReference>
<dbReference type="GO" id="GO:0016192">
    <property type="term" value="P:vesicle-mediated transport"/>
    <property type="evidence" value="ECO:0007669"/>
    <property type="project" value="TreeGrafter"/>
</dbReference>
<comment type="caution">
    <text evidence="8">The sequence shown here is derived from an EMBL/GenBank/DDBJ whole genome shotgun (WGS) entry which is preliminary data.</text>
</comment>
<keyword evidence="7" id="KW-0813">Transport</keyword>
<organism evidence="8 9">
    <name type="scientific">Carya illinoinensis</name>
    <name type="common">Pecan</name>
    <dbReference type="NCBI Taxonomy" id="32201"/>
    <lineage>
        <taxon>Eukaryota</taxon>
        <taxon>Viridiplantae</taxon>
        <taxon>Streptophyta</taxon>
        <taxon>Embryophyta</taxon>
        <taxon>Tracheophyta</taxon>
        <taxon>Spermatophyta</taxon>
        <taxon>Magnoliopsida</taxon>
        <taxon>eudicotyledons</taxon>
        <taxon>Gunneridae</taxon>
        <taxon>Pentapetalae</taxon>
        <taxon>rosids</taxon>
        <taxon>fabids</taxon>
        <taxon>Fagales</taxon>
        <taxon>Juglandaceae</taxon>
        <taxon>Carya</taxon>
    </lineage>
</organism>
<evidence type="ECO:0000256" key="5">
    <source>
        <dbReference type="ARBA" id="ARBA00022989"/>
    </source>
</evidence>
<gene>
    <name evidence="8" type="ORF">I3842_04G181400</name>
</gene>